<evidence type="ECO:0000256" key="9">
    <source>
        <dbReference type="ARBA" id="ARBA00022490"/>
    </source>
</evidence>
<evidence type="ECO:0000256" key="18">
    <source>
        <dbReference type="ARBA" id="ARBA00047848"/>
    </source>
</evidence>
<feature type="domain" description="Prephenate dehydratase" evidence="21">
    <location>
        <begin position="103"/>
        <end position="280"/>
    </location>
</feature>
<sequence>MDDLTRYRAEIDEIDAQMILLFERRMDIVRQVALYKKTRGMPVFQAGREQEVLDKAAARLANKDYADEAKRFMNVVMAISRAAQRRDIGALEFPRRSHTLGGPVAFYGAPGAFTEQALIDYFGDGRESLSCQEFEDVFSALKDGRADYGILPIENSSTGAITQVYDLLGSYGFFIVGERRLRISQNLVGTAGASLETVRAVYSHEQGFEQASAFLAQHPAWEHVPYYSTSRSARHVARANDPALAAIASARAAALYGLEVIAPDIQNNQNNSTRFIVIAREMEPEGADKVSLAFTLDNESGTLYNTLRHFAERRINLVKIESRPIPEILWNYRFYLDFEGDIGHADVRDVLADISRGARDFLLLGAYRSDTPPL</sequence>
<dbReference type="PANTHER" id="PTHR21022:SF19">
    <property type="entry name" value="PREPHENATE DEHYDRATASE-RELATED"/>
    <property type="match status" value="1"/>
</dbReference>
<dbReference type="InterPro" id="IPR002701">
    <property type="entry name" value="CM_II_prokaryot"/>
</dbReference>
<dbReference type="InterPro" id="IPR002912">
    <property type="entry name" value="ACT_dom"/>
</dbReference>
<dbReference type="EMBL" id="QVME01000001">
    <property type="protein sequence ID" value="RGE70004.1"/>
    <property type="molecule type" value="Genomic_DNA"/>
</dbReference>
<dbReference type="PROSITE" id="PS51168">
    <property type="entry name" value="CHORISMATE_MUT_2"/>
    <property type="match status" value="1"/>
</dbReference>
<evidence type="ECO:0000256" key="5">
    <source>
        <dbReference type="ARBA" id="ARBA00004817"/>
    </source>
</evidence>
<evidence type="ECO:0000313" key="27">
    <source>
        <dbReference type="Proteomes" id="UP000196386"/>
    </source>
</evidence>
<dbReference type="InterPro" id="IPR036263">
    <property type="entry name" value="Chorismate_II_sf"/>
</dbReference>
<evidence type="ECO:0000256" key="12">
    <source>
        <dbReference type="ARBA" id="ARBA00023222"/>
    </source>
</evidence>
<feature type="domain" description="ACT" evidence="22">
    <location>
        <begin position="291"/>
        <end position="368"/>
    </location>
</feature>
<dbReference type="EMBL" id="NFKP01000002">
    <property type="protein sequence ID" value="OUP71155.1"/>
    <property type="molecule type" value="Genomic_DNA"/>
</dbReference>
<reference evidence="23 26" key="1">
    <citation type="submission" date="2015-09" db="EMBL/GenBank/DDBJ databases">
        <authorList>
            <consortium name="Pathogen Informatics"/>
        </authorList>
    </citation>
    <scope>NUCLEOTIDE SEQUENCE [LARGE SCALE GENOMIC DNA]</scope>
    <source>
        <strain evidence="23 26">2789STDY5834939</strain>
    </source>
</reference>
<dbReference type="Pfam" id="PF01817">
    <property type="entry name" value="CM_2"/>
    <property type="match status" value="1"/>
</dbReference>
<evidence type="ECO:0000256" key="14">
    <source>
        <dbReference type="ARBA" id="ARBA00023239"/>
    </source>
</evidence>
<evidence type="ECO:0000313" key="26">
    <source>
        <dbReference type="Proteomes" id="UP000095765"/>
    </source>
</evidence>
<comment type="subcellular location">
    <subcellularLocation>
        <location evidence="3">Cytoplasm</location>
    </subcellularLocation>
</comment>
<evidence type="ECO:0000256" key="4">
    <source>
        <dbReference type="ARBA" id="ARBA00004741"/>
    </source>
</evidence>
<feature type="domain" description="Chorismate mutase" evidence="20">
    <location>
        <begin position="1"/>
        <end position="88"/>
    </location>
</feature>
<dbReference type="SMART" id="SM00830">
    <property type="entry name" value="CM_2"/>
    <property type="match status" value="1"/>
</dbReference>
<evidence type="ECO:0000256" key="6">
    <source>
        <dbReference type="ARBA" id="ARBA00013147"/>
    </source>
</evidence>
<dbReference type="Gene3D" id="3.30.70.260">
    <property type="match status" value="1"/>
</dbReference>
<dbReference type="GO" id="GO:0009094">
    <property type="term" value="P:L-phenylalanine biosynthetic process"/>
    <property type="evidence" value="ECO:0007669"/>
    <property type="project" value="UniProtKB-UniPathway"/>
</dbReference>
<evidence type="ECO:0000313" key="28">
    <source>
        <dbReference type="Proteomes" id="UP000260828"/>
    </source>
</evidence>
<keyword evidence="12" id="KW-0584">Phenylalanine biosynthesis</keyword>
<dbReference type="Proteomes" id="UP000095765">
    <property type="component" value="Unassembled WGS sequence"/>
</dbReference>
<comment type="pathway">
    <text evidence="4">Amino-acid biosynthesis; L-phenylalanine biosynthesis; phenylpyruvate from prephenate: step 1/1.</text>
</comment>
<dbReference type="CDD" id="cd04905">
    <property type="entry name" value="ACT_CM-PDT"/>
    <property type="match status" value="1"/>
</dbReference>
<name>A0A174RL70_9FIRM</name>
<evidence type="ECO:0000256" key="11">
    <source>
        <dbReference type="ARBA" id="ARBA00023141"/>
    </source>
</evidence>
<dbReference type="InterPro" id="IPR036979">
    <property type="entry name" value="CM_dom_sf"/>
</dbReference>
<dbReference type="Proteomes" id="UP000196386">
    <property type="component" value="Unassembled WGS sequence"/>
</dbReference>
<comment type="function">
    <text evidence="2">Catalyzes the Claisen rearrangement of chorismate to prephenate and the decarboxylation/dehydration of prephenate to phenylpyruvate.</text>
</comment>
<evidence type="ECO:0000256" key="19">
    <source>
        <dbReference type="PIRSR" id="PIRSR001500-2"/>
    </source>
</evidence>
<dbReference type="SUPFAM" id="SSF55021">
    <property type="entry name" value="ACT-like"/>
    <property type="match status" value="1"/>
</dbReference>
<evidence type="ECO:0000256" key="8">
    <source>
        <dbReference type="ARBA" id="ARBA00021872"/>
    </source>
</evidence>
<dbReference type="UniPathway" id="UPA00121">
    <property type="reaction ID" value="UER00345"/>
</dbReference>
<evidence type="ECO:0000256" key="2">
    <source>
        <dbReference type="ARBA" id="ARBA00002364"/>
    </source>
</evidence>
<dbReference type="PROSITE" id="PS51671">
    <property type="entry name" value="ACT"/>
    <property type="match status" value="1"/>
</dbReference>
<dbReference type="GO" id="GO:0004664">
    <property type="term" value="F:prephenate dehydratase activity"/>
    <property type="evidence" value="ECO:0007669"/>
    <property type="project" value="UniProtKB-EC"/>
</dbReference>
<dbReference type="PIRSF" id="PIRSF001500">
    <property type="entry name" value="Chor_mut_pdt_Ppr"/>
    <property type="match status" value="1"/>
</dbReference>
<dbReference type="EMBL" id="CZBE01000014">
    <property type="protein sequence ID" value="CUP84856.1"/>
    <property type="molecule type" value="Genomic_DNA"/>
</dbReference>
<dbReference type="EC" id="4.2.1.51" evidence="6"/>
<dbReference type="UniPathway" id="UPA00120">
    <property type="reaction ID" value="UER00203"/>
</dbReference>
<dbReference type="Gene3D" id="3.40.190.10">
    <property type="entry name" value="Periplasmic binding protein-like II"/>
    <property type="match status" value="2"/>
</dbReference>
<dbReference type="InterPro" id="IPR018528">
    <property type="entry name" value="Preph_deHydtase_CS"/>
</dbReference>
<accession>A0A174RL70</accession>
<keyword evidence="14 25" id="KW-0456">Lyase</keyword>
<evidence type="ECO:0000256" key="16">
    <source>
        <dbReference type="ARBA" id="ARBA00031175"/>
    </source>
</evidence>
<proteinExistence type="predicted"/>
<dbReference type="Gene3D" id="1.20.59.10">
    <property type="entry name" value="Chorismate mutase"/>
    <property type="match status" value="1"/>
</dbReference>
<dbReference type="CDD" id="cd13631">
    <property type="entry name" value="PBP2_Ct-PDT_like"/>
    <property type="match status" value="1"/>
</dbReference>
<protein>
    <recommendedName>
        <fullName evidence="7">Bifunctional chorismate mutase/prephenate dehydratase</fullName>
        <ecNumber evidence="6">4.2.1.51</ecNumber>
    </recommendedName>
    <alternativeName>
        <fullName evidence="17">Chorismate mutase-prephenate dehydratase</fullName>
    </alternativeName>
    <alternativeName>
        <fullName evidence="8">Prephenate dehydratase</fullName>
    </alternativeName>
    <alternativeName>
        <fullName evidence="16">p-protein</fullName>
    </alternativeName>
</protein>
<keyword evidence="11" id="KW-0057">Aromatic amino acid biosynthesis</keyword>
<dbReference type="PROSITE" id="PS00857">
    <property type="entry name" value="PREPHENATE_DEHYDR_1"/>
    <property type="match status" value="1"/>
</dbReference>
<dbReference type="InterPro" id="IPR001086">
    <property type="entry name" value="Preph_deHydtase"/>
</dbReference>
<dbReference type="PANTHER" id="PTHR21022">
    <property type="entry name" value="PREPHENATE DEHYDRATASE P PROTEIN"/>
    <property type="match status" value="1"/>
</dbReference>
<reference evidence="25 28" key="4">
    <citation type="submission" date="2018-08" db="EMBL/GenBank/DDBJ databases">
        <title>A genome reference for cultivated species of the human gut microbiota.</title>
        <authorList>
            <person name="Zou Y."/>
            <person name="Xue W."/>
            <person name="Luo G."/>
        </authorList>
    </citation>
    <scope>NUCLEOTIDE SEQUENCE [LARGE SCALE GENOMIC DNA]</scope>
    <source>
        <strain evidence="25 28">TF05-12AC</strain>
    </source>
</reference>
<dbReference type="NCBIfam" id="TIGR01805">
    <property type="entry name" value="CM_mono_grmpos"/>
    <property type="match status" value="1"/>
</dbReference>
<dbReference type="SUPFAM" id="SSF53850">
    <property type="entry name" value="Periplasmic binding protein-like II"/>
    <property type="match status" value="1"/>
</dbReference>
<dbReference type="RefSeq" id="WP_055245360.1">
    <property type="nucleotide sequence ID" value="NZ_CABIWA010000003.1"/>
</dbReference>
<dbReference type="GO" id="GO:0004106">
    <property type="term" value="F:chorismate mutase activity"/>
    <property type="evidence" value="ECO:0007669"/>
    <property type="project" value="UniProtKB-EC"/>
</dbReference>
<dbReference type="GO" id="GO:0046417">
    <property type="term" value="P:chorismate metabolic process"/>
    <property type="evidence" value="ECO:0007669"/>
    <property type="project" value="InterPro"/>
</dbReference>
<evidence type="ECO:0000259" key="20">
    <source>
        <dbReference type="PROSITE" id="PS51168"/>
    </source>
</evidence>
<comment type="catalytic activity">
    <reaction evidence="1">
        <text>chorismate = prephenate</text>
        <dbReference type="Rhea" id="RHEA:13897"/>
        <dbReference type="ChEBI" id="CHEBI:29748"/>
        <dbReference type="ChEBI" id="CHEBI:29934"/>
        <dbReference type="EC" id="5.4.99.5"/>
    </reaction>
</comment>
<evidence type="ECO:0000313" key="24">
    <source>
        <dbReference type="EMBL" id="OUP71155.1"/>
    </source>
</evidence>
<keyword evidence="10" id="KW-0028">Amino-acid biosynthesis</keyword>
<dbReference type="Proteomes" id="UP000260828">
    <property type="component" value="Unassembled WGS sequence"/>
</dbReference>
<evidence type="ECO:0000256" key="10">
    <source>
        <dbReference type="ARBA" id="ARBA00022605"/>
    </source>
</evidence>
<dbReference type="GO" id="GO:0005737">
    <property type="term" value="C:cytoplasm"/>
    <property type="evidence" value="ECO:0007669"/>
    <property type="project" value="UniProtKB-SubCell"/>
</dbReference>
<keyword evidence="15" id="KW-0511">Multifunctional enzyme</keyword>
<dbReference type="PROSITE" id="PS51171">
    <property type="entry name" value="PREPHENATE_DEHYDR_3"/>
    <property type="match status" value="1"/>
</dbReference>
<reference evidence="24" key="3">
    <citation type="journal article" date="2018" name="BMC Genomics">
        <title>Whole genome sequencing and function prediction of 133 gut anaerobes isolated from chicken caecum in pure cultures.</title>
        <authorList>
            <person name="Medvecky M."/>
            <person name="Cejkova D."/>
            <person name="Polansky O."/>
            <person name="Karasova D."/>
            <person name="Kubasova T."/>
            <person name="Cizek A."/>
            <person name="Rychlik I."/>
        </authorList>
    </citation>
    <scope>NUCLEOTIDE SEQUENCE</scope>
    <source>
        <strain evidence="24">An175</strain>
    </source>
</reference>
<evidence type="ECO:0000256" key="1">
    <source>
        <dbReference type="ARBA" id="ARBA00000824"/>
    </source>
</evidence>
<dbReference type="InterPro" id="IPR011279">
    <property type="entry name" value="Chorismate_mutase_GmP"/>
</dbReference>
<dbReference type="SUPFAM" id="SSF48600">
    <property type="entry name" value="Chorismate mutase II"/>
    <property type="match status" value="1"/>
</dbReference>
<dbReference type="AlphaFoldDB" id="A0A174RL70"/>
<dbReference type="NCBIfam" id="NF008865">
    <property type="entry name" value="PRK11898.1"/>
    <property type="match status" value="1"/>
</dbReference>
<evidence type="ECO:0000256" key="7">
    <source>
        <dbReference type="ARBA" id="ARBA00014401"/>
    </source>
</evidence>
<evidence type="ECO:0000259" key="22">
    <source>
        <dbReference type="PROSITE" id="PS51671"/>
    </source>
</evidence>
<keyword evidence="13" id="KW-0413">Isomerase</keyword>
<dbReference type="OrthoDB" id="9802281at2"/>
<evidence type="ECO:0000313" key="25">
    <source>
        <dbReference type="EMBL" id="RGE70004.1"/>
    </source>
</evidence>
<comment type="catalytic activity">
    <reaction evidence="18">
        <text>prephenate + H(+) = 3-phenylpyruvate + CO2 + H2O</text>
        <dbReference type="Rhea" id="RHEA:21648"/>
        <dbReference type="ChEBI" id="CHEBI:15377"/>
        <dbReference type="ChEBI" id="CHEBI:15378"/>
        <dbReference type="ChEBI" id="CHEBI:16526"/>
        <dbReference type="ChEBI" id="CHEBI:18005"/>
        <dbReference type="ChEBI" id="CHEBI:29934"/>
        <dbReference type="EC" id="4.2.1.51"/>
    </reaction>
</comment>
<dbReference type="InterPro" id="IPR008242">
    <property type="entry name" value="Chor_mutase/pphenate_deHydtase"/>
</dbReference>
<organism evidence="23 26">
    <name type="scientific">Anaerotruncus colihominis</name>
    <dbReference type="NCBI Taxonomy" id="169435"/>
    <lineage>
        <taxon>Bacteria</taxon>
        <taxon>Bacillati</taxon>
        <taxon>Bacillota</taxon>
        <taxon>Clostridia</taxon>
        <taxon>Eubacteriales</taxon>
        <taxon>Oscillospiraceae</taxon>
        <taxon>Anaerotruncus</taxon>
    </lineage>
</organism>
<dbReference type="Pfam" id="PF00800">
    <property type="entry name" value="PDT"/>
    <property type="match status" value="1"/>
</dbReference>
<evidence type="ECO:0000256" key="13">
    <source>
        <dbReference type="ARBA" id="ARBA00023235"/>
    </source>
</evidence>
<evidence type="ECO:0000259" key="21">
    <source>
        <dbReference type="PROSITE" id="PS51171"/>
    </source>
</evidence>
<evidence type="ECO:0000256" key="3">
    <source>
        <dbReference type="ARBA" id="ARBA00004496"/>
    </source>
</evidence>
<keyword evidence="9" id="KW-0963">Cytoplasm</keyword>
<evidence type="ECO:0000256" key="17">
    <source>
        <dbReference type="ARBA" id="ARBA00031520"/>
    </source>
</evidence>
<dbReference type="InterPro" id="IPR045865">
    <property type="entry name" value="ACT-like_dom_sf"/>
</dbReference>
<evidence type="ECO:0000313" key="23">
    <source>
        <dbReference type="EMBL" id="CUP84856.1"/>
    </source>
</evidence>
<gene>
    <name evidence="23" type="primary">pheA</name>
    <name evidence="24" type="ORF">B5F11_03570</name>
    <name evidence="25" type="ORF">DXC40_02780</name>
    <name evidence="23" type="ORF">ERS852551_02144</name>
</gene>
<comment type="pathway">
    <text evidence="5">Metabolic intermediate biosynthesis; prephenate biosynthesis; prephenate from chorismate: step 1/1.</text>
</comment>
<evidence type="ECO:0000256" key="15">
    <source>
        <dbReference type="ARBA" id="ARBA00023268"/>
    </source>
</evidence>
<reference evidence="27" key="2">
    <citation type="submission" date="2017-04" db="EMBL/GenBank/DDBJ databases">
        <title>Function of individual gut microbiota members based on whole genome sequencing of pure cultures obtained from chicken caecum.</title>
        <authorList>
            <person name="Medvecky M."/>
            <person name="Cejkova D."/>
            <person name="Polansky O."/>
            <person name="Karasova D."/>
            <person name="Kubasova T."/>
            <person name="Cizek A."/>
            <person name="Rychlik I."/>
        </authorList>
    </citation>
    <scope>NUCLEOTIDE SEQUENCE [LARGE SCALE GENOMIC DNA]</scope>
    <source>
        <strain evidence="27">An175</strain>
    </source>
</reference>
<feature type="site" description="Essential for prephenate dehydratase activity" evidence="19">
    <location>
        <position position="273"/>
    </location>
</feature>